<comment type="miscellaneous">
    <text evidence="9">This function is generally fulfilled by the C-terminal part of HisG, which is missing in some bacteria such as this one.</text>
</comment>
<dbReference type="GO" id="GO:0005737">
    <property type="term" value="C:cytoplasm"/>
    <property type="evidence" value="ECO:0007669"/>
    <property type="project" value="UniProtKB-SubCell"/>
</dbReference>
<dbReference type="GO" id="GO:0000105">
    <property type="term" value="P:L-histidine biosynthetic process"/>
    <property type="evidence" value="ECO:0007669"/>
    <property type="project" value="UniProtKB-UniRule"/>
</dbReference>
<organism evidence="12 13">
    <name type="scientific">Ruminiclostridium hungatei</name>
    <name type="common">Clostridium hungatei</name>
    <dbReference type="NCBI Taxonomy" id="48256"/>
    <lineage>
        <taxon>Bacteria</taxon>
        <taxon>Bacillati</taxon>
        <taxon>Bacillota</taxon>
        <taxon>Clostridia</taxon>
        <taxon>Eubacteriales</taxon>
        <taxon>Oscillospiraceae</taxon>
        <taxon>Ruminiclostridium</taxon>
    </lineage>
</organism>
<dbReference type="GO" id="GO:0006427">
    <property type="term" value="P:histidyl-tRNA aminoacylation"/>
    <property type="evidence" value="ECO:0007669"/>
    <property type="project" value="TreeGrafter"/>
</dbReference>
<evidence type="ECO:0000256" key="10">
    <source>
        <dbReference type="PIRSR" id="PIRSR001549-1"/>
    </source>
</evidence>
<dbReference type="AlphaFoldDB" id="A0A1V4SQ74"/>
<dbReference type="PIRSF" id="PIRSF001549">
    <property type="entry name" value="His-tRNA_synth"/>
    <property type="match status" value="1"/>
</dbReference>
<keyword evidence="12" id="KW-0328">Glycosyltransferase</keyword>
<evidence type="ECO:0000256" key="5">
    <source>
        <dbReference type="ARBA" id="ARBA00022490"/>
    </source>
</evidence>
<feature type="binding site" evidence="10">
    <location>
        <begin position="81"/>
        <end position="83"/>
    </location>
    <ligand>
        <name>L-histidine</name>
        <dbReference type="ChEBI" id="CHEBI:57595"/>
    </ligand>
</feature>
<comment type="subcellular location">
    <subcellularLocation>
        <location evidence="1 9">Cytoplasm</location>
    </subcellularLocation>
</comment>
<dbReference type="InterPro" id="IPR045864">
    <property type="entry name" value="aa-tRNA-synth_II/BPL/LPL"/>
</dbReference>
<dbReference type="Pfam" id="PF13393">
    <property type="entry name" value="tRNA-synt_His"/>
    <property type="match status" value="1"/>
</dbReference>
<dbReference type="RefSeq" id="WP_080063238.1">
    <property type="nucleotide sequence ID" value="NZ_MZGX01000004.1"/>
</dbReference>
<dbReference type="UniPathway" id="UPA00031">
    <property type="reaction ID" value="UER00006"/>
</dbReference>
<dbReference type="GO" id="GO:0004821">
    <property type="term" value="F:histidine-tRNA ligase activity"/>
    <property type="evidence" value="ECO:0007669"/>
    <property type="project" value="TreeGrafter"/>
</dbReference>
<reference evidence="12 13" key="1">
    <citation type="submission" date="2017-03" db="EMBL/GenBank/DDBJ databases">
        <title>Genome sequence of Clostridium hungatei DSM 14427.</title>
        <authorList>
            <person name="Poehlein A."/>
            <person name="Daniel R."/>
        </authorList>
    </citation>
    <scope>NUCLEOTIDE SEQUENCE [LARGE SCALE GENOMIC DNA]</scope>
    <source>
        <strain evidence="12 13">DSM 14427</strain>
    </source>
</reference>
<comment type="caution">
    <text evidence="12">The sequence shown here is derived from an EMBL/GenBank/DDBJ whole genome shotgun (WGS) entry which is preliminary data.</text>
</comment>
<dbReference type="InterPro" id="IPR004517">
    <property type="entry name" value="HisZ"/>
</dbReference>
<evidence type="ECO:0000256" key="2">
    <source>
        <dbReference type="ARBA" id="ARBA00004667"/>
    </source>
</evidence>
<feature type="domain" description="Aminoacyl-transfer RNA synthetases class-II family profile" evidence="11">
    <location>
        <begin position="25"/>
        <end position="334"/>
    </location>
</feature>
<dbReference type="EMBL" id="MZGX01000004">
    <property type="protein sequence ID" value="OPX45397.1"/>
    <property type="molecule type" value="Genomic_DNA"/>
</dbReference>
<keyword evidence="6 9" id="KW-0028">Amino-acid biosynthesis</keyword>
<keyword evidence="12" id="KW-0808">Transferase</keyword>
<comment type="subunit">
    <text evidence="9">Heteromultimer composed of HisG and HisZ subunits.</text>
</comment>
<dbReference type="OrthoDB" id="9800814at2"/>
<sequence length="419" mass="46751">MSKWKIYTPDGVQDILFDECYAKKEMEGRIRKTFRSYGFYEIETPTIEFFDVFSTDIESFPQEGMVKFFDQKGRILVLRPDITVPVARITATKNRDVQLPIKYSYIGNVFRFNEVGGGRQNEFTQVGVELLGDSSCESDAEIIAVAINTLKAAGLENFQIDIGQVGFFNGLAEEAGLSEKDIAGISKLIDRKDYVGVEEIVDRYSMPDELRELILKLPGLFGSLDVIEKLKKITKNKKSLAAIENIEEVINILRDYGLTKYISIDLGMLKGPDYDTGIIFRGFTYGVGFPILSGGRYDSLTSTFGKDCPAIGFSIGINMLMMALGKTLLSKDRPGVDSLICYKKNSRKSAIEIAETLRKQDMNIETMMLGEGIEKGLEYARSKQIGGVILIEADGRILVHDLENDIVSETSIEAILNSK</sequence>
<dbReference type="InterPro" id="IPR041715">
    <property type="entry name" value="HisRS-like_core"/>
</dbReference>
<dbReference type="GO" id="GO:0140096">
    <property type="term" value="F:catalytic activity, acting on a protein"/>
    <property type="evidence" value="ECO:0007669"/>
    <property type="project" value="UniProtKB-ARBA"/>
</dbReference>
<dbReference type="CDD" id="cd00773">
    <property type="entry name" value="HisRS-like_core"/>
    <property type="match status" value="1"/>
</dbReference>
<proteinExistence type="inferred from homology"/>
<feature type="binding site" evidence="10">
    <location>
        <position position="129"/>
    </location>
    <ligand>
        <name>L-histidine</name>
        <dbReference type="ChEBI" id="CHEBI:57595"/>
    </ligand>
</feature>
<evidence type="ECO:0000259" key="11">
    <source>
        <dbReference type="PROSITE" id="PS50862"/>
    </source>
</evidence>
<evidence type="ECO:0000256" key="3">
    <source>
        <dbReference type="ARBA" id="ARBA00005539"/>
    </source>
</evidence>
<evidence type="ECO:0000256" key="4">
    <source>
        <dbReference type="ARBA" id="ARBA00020397"/>
    </source>
</evidence>
<protein>
    <recommendedName>
        <fullName evidence="4 9">ATP phosphoribosyltransferase regulatory subunit</fullName>
    </recommendedName>
</protein>
<accession>A0A1V4SQ74</accession>
<dbReference type="GO" id="GO:0016757">
    <property type="term" value="F:glycosyltransferase activity"/>
    <property type="evidence" value="ECO:0007669"/>
    <property type="project" value="UniProtKB-KW"/>
</dbReference>
<keyword evidence="13" id="KW-1185">Reference proteome</keyword>
<gene>
    <name evidence="9 12" type="primary">hisZ</name>
    <name evidence="12" type="ORF">CLHUN_07670</name>
</gene>
<keyword evidence="5 9" id="KW-0963">Cytoplasm</keyword>
<dbReference type="SUPFAM" id="SSF55681">
    <property type="entry name" value="Class II aaRS and biotin synthetases"/>
    <property type="match status" value="1"/>
</dbReference>
<comment type="similarity">
    <text evidence="3 9">Belongs to the class-II aminoacyl-tRNA synthetase family. HisZ subfamily.</text>
</comment>
<evidence type="ECO:0000256" key="6">
    <source>
        <dbReference type="ARBA" id="ARBA00022605"/>
    </source>
</evidence>
<dbReference type="InterPro" id="IPR004516">
    <property type="entry name" value="HisRS/HisZ"/>
</dbReference>
<dbReference type="PANTHER" id="PTHR43707">
    <property type="entry name" value="HISTIDYL-TRNA SYNTHETASE"/>
    <property type="match status" value="1"/>
</dbReference>
<dbReference type="NCBIfam" id="TIGR00443">
    <property type="entry name" value="hisZ_biosyn_reg"/>
    <property type="match status" value="1"/>
</dbReference>
<evidence type="ECO:0000256" key="8">
    <source>
        <dbReference type="ARBA" id="ARBA00025246"/>
    </source>
</evidence>
<evidence type="ECO:0000313" key="13">
    <source>
        <dbReference type="Proteomes" id="UP000191554"/>
    </source>
</evidence>
<comment type="function">
    <text evidence="8 9">Required for the first step of histidine biosynthesis. May allow the feedback regulation of ATP phosphoribosyltransferase activity by histidine.</text>
</comment>
<evidence type="ECO:0000256" key="7">
    <source>
        <dbReference type="ARBA" id="ARBA00023102"/>
    </source>
</evidence>
<dbReference type="PROSITE" id="PS50862">
    <property type="entry name" value="AA_TRNA_LIGASE_II"/>
    <property type="match status" value="1"/>
</dbReference>
<dbReference type="PANTHER" id="PTHR43707:SF6">
    <property type="entry name" value="ATP PHOSPHORIBOSYLTRANSFERASE REGULATORY SUBUNIT"/>
    <property type="match status" value="1"/>
</dbReference>
<dbReference type="InterPro" id="IPR006195">
    <property type="entry name" value="aa-tRNA-synth_II"/>
</dbReference>
<evidence type="ECO:0000256" key="9">
    <source>
        <dbReference type="HAMAP-Rule" id="MF_00125"/>
    </source>
</evidence>
<evidence type="ECO:0000313" key="12">
    <source>
        <dbReference type="EMBL" id="OPX45397.1"/>
    </source>
</evidence>
<name>A0A1V4SQ74_RUMHU</name>
<comment type="pathway">
    <text evidence="2 9">Amino-acid biosynthesis; L-histidine biosynthesis; L-histidine from 5-phospho-alpha-D-ribose 1-diphosphate: step 1/9.</text>
</comment>
<dbReference type="HAMAP" id="MF_00125">
    <property type="entry name" value="HisZ"/>
    <property type="match status" value="1"/>
</dbReference>
<evidence type="ECO:0000256" key="1">
    <source>
        <dbReference type="ARBA" id="ARBA00004496"/>
    </source>
</evidence>
<feature type="binding site" evidence="10">
    <location>
        <position position="125"/>
    </location>
    <ligand>
        <name>L-histidine</name>
        <dbReference type="ChEBI" id="CHEBI:57595"/>
    </ligand>
</feature>
<keyword evidence="7 9" id="KW-0368">Histidine biosynthesis</keyword>
<dbReference type="Proteomes" id="UP000191554">
    <property type="component" value="Unassembled WGS sequence"/>
</dbReference>
<dbReference type="Gene3D" id="3.30.930.10">
    <property type="entry name" value="Bira Bifunctional Protein, Domain 2"/>
    <property type="match status" value="1"/>
</dbReference>
<feature type="binding site" evidence="10">
    <location>
        <position position="111"/>
    </location>
    <ligand>
        <name>L-histidine</name>
        <dbReference type="ChEBI" id="CHEBI:57595"/>
    </ligand>
</feature>
<dbReference type="STRING" id="48256.CLHUN_07670"/>